<evidence type="ECO:0000256" key="1">
    <source>
        <dbReference type="SAM" id="SignalP"/>
    </source>
</evidence>
<dbReference type="EMBL" id="VUMB01000078">
    <property type="protein sequence ID" value="MSS42060.1"/>
    <property type="molecule type" value="Genomic_DNA"/>
</dbReference>
<name>A0A844FAX7_CLOSV</name>
<organism evidence="2 3">
    <name type="scientific">Clostridium scindens (strain JCM 10418 / VPI 12708)</name>
    <dbReference type="NCBI Taxonomy" id="29347"/>
    <lineage>
        <taxon>Bacteria</taxon>
        <taxon>Bacillati</taxon>
        <taxon>Bacillota</taxon>
        <taxon>Clostridia</taxon>
        <taxon>Lachnospirales</taxon>
        <taxon>Lachnospiraceae</taxon>
    </lineage>
</organism>
<proteinExistence type="predicted"/>
<accession>A0A844FAX7</accession>
<dbReference type="AlphaFoldDB" id="A0A844FAX7"/>
<dbReference type="Proteomes" id="UP000462363">
    <property type="component" value="Unassembled WGS sequence"/>
</dbReference>
<protein>
    <submittedName>
        <fullName evidence="2">Uncharacterized protein</fullName>
    </submittedName>
</protein>
<comment type="caution">
    <text evidence="2">The sequence shown here is derived from an EMBL/GenBank/DDBJ whole genome shotgun (WGS) entry which is preliminary data.</text>
</comment>
<keyword evidence="1" id="KW-0732">Signal</keyword>
<feature type="signal peptide" evidence="1">
    <location>
        <begin position="1"/>
        <end position="23"/>
    </location>
</feature>
<gene>
    <name evidence="2" type="ORF">FYJ37_17610</name>
</gene>
<feature type="chain" id="PRO_5032296575" evidence="1">
    <location>
        <begin position="24"/>
        <end position="90"/>
    </location>
</feature>
<evidence type="ECO:0000313" key="3">
    <source>
        <dbReference type="Proteomes" id="UP000462363"/>
    </source>
</evidence>
<reference evidence="2 3" key="1">
    <citation type="submission" date="2019-08" db="EMBL/GenBank/DDBJ databases">
        <title>In-depth cultivation of the pig gut microbiome towards novel bacterial diversity and tailored functional studies.</title>
        <authorList>
            <person name="Wylensek D."/>
            <person name="Hitch T.C.A."/>
            <person name="Clavel T."/>
        </authorList>
    </citation>
    <scope>NUCLEOTIDE SEQUENCE [LARGE SCALE GENOMIC DNA]</scope>
    <source>
        <strain evidence="2 3">BL-389-WT-3D</strain>
    </source>
</reference>
<dbReference type="RefSeq" id="WP_154322955.1">
    <property type="nucleotide sequence ID" value="NZ_CP045695.1"/>
</dbReference>
<evidence type="ECO:0000313" key="2">
    <source>
        <dbReference type="EMBL" id="MSS42060.1"/>
    </source>
</evidence>
<sequence length="90" mass="9845">MKKKVVATMFAMLLLVNGMTVFAASGEGAIQPMDNCTSWVFHQTSTSCTDPLCGPGAILHTKYLKGYRDRTCNSTGYEKQPYTKIKPGCC</sequence>